<protein>
    <submittedName>
        <fullName evidence="1">Uncharacterized protein</fullName>
    </submittedName>
</protein>
<evidence type="ECO:0000313" key="2">
    <source>
        <dbReference type="Proteomes" id="UP000188268"/>
    </source>
</evidence>
<reference evidence="1 2" key="1">
    <citation type="submission" date="2013-09" db="EMBL/GenBank/DDBJ databases">
        <title>Corchorus capsularis genome sequencing.</title>
        <authorList>
            <person name="Alam M."/>
            <person name="Haque M.S."/>
            <person name="Islam M.S."/>
            <person name="Emdad E.M."/>
            <person name="Islam M.M."/>
            <person name="Ahmed B."/>
            <person name="Halim A."/>
            <person name="Hossen Q.M.M."/>
            <person name="Hossain M.Z."/>
            <person name="Ahmed R."/>
            <person name="Khan M.M."/>
            <person name="Islam R."/>
            <person name="Rashid M.M."/>
            <person name="Khan S.A."/>
            <person name="Rahman M.S."/>
            <person name="Alam M."/>
        </authorList>
    </citation>
    <scope>NUCLEOTIDE SEQUENCE [LARGE SCALE GENOMIC DNA]</scope>
    <source>
        <strain evidence="2">cv. CVL-1</strain>
        <tissue evidence="1">Whole seedling</tissue>
    </source>
</reference>
<sequence length="38" mass="4241">MDETIYSGRTFTKYALLGDDIVIADEKAALIRTPLTTH</sequence>
<dbReference type="EMBL" id="AWWV01008966">
    <property type="protein sequence ID" value="OMO88587.1"/>
    <property type="molecule type" value="Genomic_DNA"/>
</dbReference>
<dbReference type="OrthoDB" id="1750590at2759"/>
<dbReference type="AlphaFoldDB" id="A0A1R3J176"/>
<keyword evidence="2" id="KW-1185">Reference proteome</keyword>
<organism evidence="1 2">
    <name type="scientific">Corchorus capsularis</name>
    <name type="common">Jute</name>
    <dbReference type="NCBI Taxonomy" id="210143"/>
    <lineage>
        <taxon>Eukaryota</taxon>
        <taxon>Viridiplantae</taxon>
        <taxon>Streptophyta</taxon>
        <taxon>Embryophyta</taxon>
        <taxon>Tracheophyta</taxon>
        <taxon>Spermatophyta</taxon>
        <taxon>Magnoliopsida</taxon>
        <taxon>eudicotyledons</taxon>
        <taxon>Gunneridae</taxon>
        <taxon>Pentapetalae</taxon>
        <taxon>rosids</taxon>
        <taxon>malvids</taxon>
        <taxon>Malvales</taxon>
        <taxon>Malvaceae</taxon>
        <taxon>Grewioideae</taxon>
        <taxon>Apeibeae</taxon>
        <taxon>Corchorus</taxon>
    </lineage>
</organism>
<name>A0A1R3J176_COCAP</name>
<dbReference type="Proteomes" id="UP000188268">
    <property type="component" value="Unassembled WGS sequence"/>
</dbReference>
<evidence type="ECO:0000313" key="1">
    <source>
        <dbReference type="EMBL" id="OMO88587.1"/>
    </source>
</evidence>
<proteinExistence type="predicted"/>
<comment type="caution">
    <text evidence="1">The sequence shown here is derived from an EMBL/GenBank/DDBJ whole genome shotgun (WGS) entry which is preliminary data.</text>
</comment>
<gene>
    <name evidence="1" type="ORF">CCACVL1_08303</name>
</gene>
<dbReference type="Gramene" id="OMO88587">
    <property type="protein sequence ID" value="OMO88587"/>
    <property type="gene ID" value="CCACVL1_08303"/>
</dbReference>
<accession>A0A1R3J176</accession>